<organism evidence="11 12">
    <name type="scientific">Candidatus Thermofonsia Clade 1 bacterium</name>
    <dbReference type="NCBI Taxonomy" id="2364210"/>
    <lineage>
        <taxon>Bacteria</taxon>
        <taxon>Bacillati</taxon>
        <taxon>Chloroflexota</taxon>
        <taxon>Candidatus Thermofontia</taxon>
        <taxon>Candidatus Thermofonsia Clade 1</taxon>
    </lineage>
</organism>
<comment type="caution">
    <text evidence="11">The sequence shown here is derived from an EMBL/GenBank/DDBJ whole genome shotgun (WGS) entry which is preliminary data.</text>
</comment>
<keyword evidence="9 10" id="KW-0066">ATP synthesis</keyword>
<evidence type="ECO:0000256" key="10">
    <source>
        <dbReference type="HAMAP-Rule" id="MF_00815"/>
    </source>
</evidence>
<accession>A0A2M8PCP4</accession>
<dbReference type="GO" id="GO:0046933">
    <property type="term" value="F:proton-transporting ATP synthase activity, rotational mechanism"/>
    <property type="evidence" value="ECO:0007669"/>
    <property type="project" value="UniProtKB-UniRule"/>
</dbReference>
<gene>
    <name evidence="10 11" type="primary">atpG</name>
    <name evidence="11" type="ORF">CUN49_11170</name>
</gene>
<keyword evidence="8 10" id="KW-0139">CF(1)</keyword>
<evidence type="ECO:0000313" key="12">
    <source>
        <dbReference type="Proteomes" id="UP000229681"/>
    </source>
</evidence>
<dbReference type="InterPro" id="IPR000131">
    <property type="entry name" value="ATP_synth_F1_gsu"/>
</dbReference>
<keyword evidence="10" id="KW-1003">Cell membrane</keyword>
<dbReference type="Gene3D" id="3.40.1380.10">
    <property type="match status" value="1"/>
</dbReference>
<dbReference type="Proteomes" id="UP000229681">
    <property type="component" value="Unassembled WGS sequence"/>
</dbReference>
<dbReference type="PANTHER" id="PTHR11693">
    <property type="entry name" value="ATP SYNTHASE GAMMA CHAIN"/>
    <property type="match status" value="1"/>
</dbReference>
<evidence type="ECO:0000256" key="7">
    <source>
        <dbReference type="ARBA" id="ARBA00023136"/>
    </source>
</evidence>
<dbReference type="SUPFAM" id="SSF52943">
    <property type="entry name" value="ATP synthase (F1-ATPase), gamma subunit"/>
    <property type="match status" value="1"/>
</dbReference>
<comment type="similarity">
    <text evidence="3 10">Belongs to the ATPase gamma chain family.</text>
</comment>
<dbReference type="GO" id="GO:0005886">
    <property type="term" value="C:plasma membrane"/>
    <property type="evidence" value="ECO:0007669"/>
    <property type="project" value="UniProtKB-SubCell"/>
</dbReference>
<dbReference type="CDD" id="cd12151">
    <property type="entry name" value="F1-ATPase_gamma"/>
    <property type="match status" value="1"/>
</dbReference>
<name>A0A2M8PCP4_9CHLR</name>
<evidence type="ECO:0000256" key="5">
    <source>
        <dbReference type="ARBA" id="ARBA00022781"/>
    </source>
</evidence>
<evidence type="ECO:0000256" key="9">
    <source>
        <dbReference type="ARBA" id="ARBA00023310"/>
    </source>
</evidence>
<protein>
    <recommendedName>
        <fullName evidence="10">ATP synthase gamma chain</fullName>
    </recommendedName>
    <alternativeName>
        <fullName evidence="10">ATP synthase F1 sector gamma subunit</fullName>
    </alternativeName>
    <alternativeName>
        <fullName evidence="10">F-ATPase gamma subunit</fullName>
    </alternativeName>
</protein>
<dbReference type="PRINTS" id="PR00126">
    <property type="entry name" value="ATPASEGAMMA"/>
</dbReference>
<evidence type="ECO:0000256" key="4">
    <source>
        <dbReference type="ARBA" id="ARBA00022448"/>
    </source>
</evidence>
<keyword evidence="5 10" id="KW-0375">Hydrogen ion transport</keyword>
<evidence type="ECO:0000256" key="8">
    <source>
        <dbReference type="ARBA" id="ARBA00023196"/>
    </source>
</evidence>
<comment type="subunit">
    <text evidence="10">F-type ATPases have 2 components, CF(1) - the catalytic core - and CF(0) - the membrane proton channel. CF(1) has five subunits: alpha(3), beta(3), gamma(1), delta(1), epsilon(1). CF(0) has three main subunits: a, b and c.</text>
</comment>
<reference evidence="11 12" key="1">
    <citation type="submission" date="2017-11" db="EMBL/GenBank/DDBJ databases">
        <title>Evolution of Phototrophy in the Chloroflexi Phylum Driven by Horizontal Gene Transfer.</title>
        <authorList>
            <person name="Ward L.M."/>
            <person name="Hemp J."/>
            <person name="Shih P.M."/>
            <person name="Mcglynn S.E."/>
            <person name="Fischer W."/>
        </authorList>
    </citation>
    <scope>NUCLEOTIDE SEQUENCE [LARGE SCALE GENOMIC DNA]</scope>
    <source>
        <strain evidence="11">JP3_13</strain>
    </source>
</reference>
<dbReference type="HAMAP" id="MF_00815">
    <property type="entry name" value="ATP_synth_gamma_bact"/>
    <property type="match status" value="1"/>
</dbReference>
<dbReference type="EMBL" id="PGTM01000173">
    <property type="protein sequence ID" value="PJF35318.1"/>
    <property type="molecule type" value="Genomic_DNA"/>
</dbReference>
<evidence type="ECO:0000256" key="1">
    <source>
        <dbReference type="ARBA" id="ARBA00003456"/>
    </source>
</evidence>
<comment type="subcellular location">
    <subcellularLocation>
        <location evidence="10">Cell membrane</location>
        <topology evidence="10">Peripheral membrane protein</topology>
    </subcellularLocation>
    <subcellularLocation>
        <location evidence="2">Membrane</location>
        <topology evidence="2">Peripheral membrane protein</topology>
    </subcellularLocation>
</comment>
<evidence type="ECO:0000256" key="3">
    <source>
        <dbReference type="ARBA" id="ARBA00007681"/>
    </source>
</evidence>
<keyword evidence="6 10" id="KW-0406">Ion transport</keyword>
<keyword evidence="7 10" id="KW-0472">Membrane</keyword>
<proteinExistence type="inferred from homology"/>
<dbReference type="Pfam" id="PF00231">
    <property type="entry name" value="ATP-synt"/>
    <property type="match status" value="1"/>
</dbReference>
<evidence type="ECO:0000313" key="11">
    <source>
        <dbReference type="EMBL" id="PJF35318.1"/>
    </source>
</evidence>
<dbReference type="NCBIfam" id="TIGR01146">
    <property type="entry name" value="ATPsyn_F1gamma"/>
    <property type="match status" value="1"/>
</dbReference>
<dbReference type="AlphaFoldDB" id="A0A2M8PCP4"/>
<dbReference type="Gene3D" id="1.10.287.80">
    <property type="entry name" value="ATP synthase, gamma subunit, helix hairpin domain"/>
    <property type="match status" value="2"/>
</dbReference>
<dbReference type="GO" id="GO:0045259">
    <property type="term" value="C:proton-transporting ATP synthase complex"/>
    <property type="evidence" value="ECO:0007669"/>
    <property type="project" value="UniProtKB-KW"/>
</dbReference>
<evidence type="ECO:0000256" key="2">
    <source>
        <dbReference type="ARBA" id="ARBA00004170"/>
    </source>
</evidence>
<dbReference type="InterPro" id="IPR035968">
    <property type="entry name" value="ATP_synth_F1_ATPase_gsu"/>
</dbReference>
<keyword evidence="4 10" id="KW-0813">Transport</keyword>
<sequence>MPNPREIKRRIRSVKNIRQITMALEAVSASKVRRATAQALSARAYANTAMQVLTDIASSSGSVAALHPLLTRREQVGTVTICLITSDRGLSGAYNTNVIRVARQFAQHLGRPVRWVAVGRKGRDALVRLRENVEAEFIGLPAWWTIEALRPIRQVLVEDFLKGYADEVYVAYTEFINTLAQKPMVQRLLPLAFDEQSALNRPDYLKMMEKPESRIADYIFEPSAAAILEEIVPKFVENILLELVLESQASEHSARMVAMRNASDNAKALADDLTLSYNKARQAAITAEILDIVGGVEALRAQVAAQAAAADAREAIKTHTH</sequence>
<dbReference type="GO" id="GO:0042777">
    <property type="term" value="P:proton motive force-driven plasma membrane ATP synthesis"/>
    <property type="evidence" value="ECO:0007669"/>
    <property type="project" value="UniProtKB-UniRule"/>
</dbReference>
<evidence type="ECO:0000256" key="6">
    <source>
        <dbReference type="ARBA" id="ARBA00023065"/>
    </source>
</evidence>
<comment type="function">
    <text evidence="1 10">Produces ATP from ADP in the presence of a proton gradient across the membrane. The gamma chain is believed to be important in regulating ATPase activity and the flow of protons through the CF(0) complex.</text>
</comment>
<dbReference type="GO" id="GO:0005524">
    <property type="term" value="F:ATP binding"/>
    <property type="evidence" value="ECO:0007669"/>
    <property type="project" value="UniProtKB-UniRule"/>
</dbReference>
<dbReference type="PANTHER" id="PTHR11693:SF22">
    <property type="entry name" value="ATP SYNTHASE SUBUNIT GAMMA, MITOCHONDRIAL"/>
    <property type="match status" value="1"/>
</dbReference>